<feature type="region of interest" description="Disordered" evidence="1">
    <location>
        <begin position="1"/>
        <end position="46"/>
    </location>
</feature>
<dbReference type="Pfam" id="PF19907">
    <property type="entry name" value="DUF6380"/>
    <property type="match status" value="1"/>
</dbReference>
<proteinExistence type="predicted"/>
<gene>
    <name evidence="2" type="ORF">ACFPC0_14035</name>
</gene>
<name>A0ABV8TE36_9ACTN</name>
<reference evidence="3" key="1">
    <citation type="journal article" date="2019" name="Int. J. Syst. Evol. Microbiol.">
        <title>The Global Catalogue of Microorganisms (GCM) 10K type strain sequencing project: providing services to taxonomists for standard genome sequencing and annotation.</title>
        <authorList>
            <consortium name="The Broad Institute Genomics Platform"/>
            <consortium name="The Broad Institute Genome Sequencing Center for Infectious Disease"/>
            <person name="Wu L."/>
            <person name="Ma J."/>
        </authorList>
    </citation>
    <scope>NUCLEOTIDE SEQUENCE [LARGE SCALE GENOMIC DNA]</scope>
    <source>
        <strain evidence="3">PCU 347</strain>
    </source>
</reference>
<organism evidence="2 3">
    <name type="scientific">Streptomyces andamanensis</name>
    <dbReference type="NCBI Taxonomy" id="1565035"/>
    <lineage>
        <taxon>Bacteria</taxon>
        <taxon>Bacillati</taxon>
        <taxon>Actinomycetota</taxon>
        <taxon>Actinomycetes</taxon>
        <taxon>Kitasatosporales</taxon>
        <taxon>Streptomycetaceae</taxon>
        <taxon>Streptomyces</taxon>
    </lineage>
</organism>
<accession>A0ABV8TE36</accession>
<dbReference type="InterPro" id="IPR045960">
    <property type="entry name" value="DUF6380"/>
</dbReference>
<evidence type="ECO:0000313" key="2">
    <source>
        <dbReference type="EMBL" id="MFC4328920.1"/>
    </source>
</evidence>
<dbReference type="EMBL" id="JBHSDP010000014">
    <property type="protein sequence ID" value="MFC4328920.1"/>
    <property type="molecule type" value="Genomic_DNA"/>
</dbReference>
<keyword evidence="3" id="KW-1185">Reference proteome</keyword>
<evidence type="ECO:0000256" key="1">
    <source>
        <dbReference type="SAM" id="MobiDB-lite"/>
    </source>
</evidence>
<dbReference type="RefSeq" id="WP_381739268.1">
    <property type="nucleotide sequence ID" value="NZ_JBHSDP010000014.1"/>
</dbReference>
<protein>
    <submittedName>
        <fullName evidence="2">DUF6380 family protein</fullName>
    </submittedName>
</protein>
<evidence type="ECO:0000313" key="3">
    <source>
        <dbReference type="Proteomes" id="UP001595824"/>
    </source>
</evidence>
<sequence>MGTSTTGRHAGPRRRATFASPTASLTATAGRGARAHRGGRTGEGAR</sequence>
<comment type="caution">
    <text evidence="2">The sequence shown here is derived from an EMBL/GenBank/DDBJ whole genome shotgun (WGS) entry which is preliminary data.</text>
</comment>
<dbReference type="Proteomes" id="UP001595824">
    <property type="component" value="Unassembled WGS sequence"/>
</dbReference>